<dbReference type="KEGG" id="lmat:92514197"/>
<protein>
    <submittedName>
        <fullName evidence="2">Uncharacterized protein</fullName>
    </submittedName>
</protein>
<sequence length="200" mass="22010">MGSRASQMPPSEGTDPAGAPASTAPVLCCSAVSDVASKRNEQAERTCLRRSTQHNSHRAGEANSLPCAPTTERAQQHRNKYLSHAREHHLTRHKAPKDRQSSRTLAAGQRPVRNDTLKASTTARTVAHQRVHRRSASHESTPLAHERRPQPRTRKQRPRQCWTDTPYTGKDDVSTRRASAGFLPLLTTSAPHPSHGYGDG</sequence>
<dbReference type="OrthoDB" id="10327251at2759"/>
<evidence type="ECO:0000313" key="3">
    <source>
        <dbReference type="Proteomes" id="UP000673552"/>
    </source>
</evidence>
<organism evidence="2 3">
    <name type="scientific">Leishmania martiniquensis</name>
    <dbReference type="NCBI Taxonomy" id="1580590"/>
    <lineage>
        <taxon>Eukaryota</taxon>
        <taxon>Discoba</taxon>
        <taxon>Euglenozoa</taxon>
        <taxon>Kinetoplastea</taxon>
        <taxon>Metakinetoplastina</taxon>
        <taxon>Trypanosomatida</taxon>
        <taxon>Trypanosomatidae</taxon>
        <taxon>Leishmaniinae</taxon>
        <taxon>Leishmania</taxon>
    </lineage>
</organism>
<name>A0A836HGR5_9TRYP</name>
<accession>A0A836HGR5</accession>
<comment type="caution">
    <text evidence="2">The sequence shown here is derived from an EMBL/GenBank/DDBJ whole genome shotgun (WGS) entry which is preliminary data.</text>
</comment>
<evidence type="ECO:0000256" key="1">
    <source>
        <dbReference type="SAM" id="MobiDB-lite"/>
    </source>
</evidence>
<proteinExistence type="predicted"/>
<gene>
    <name evidence="2" type="ORF">LSCM1_04164</name>
</gene>
<feature type="region of interest" description="Disordered" evidence="1">
    <location>
        <begin position="39"/>
        <end position="200"/>
    </location>
</feature>
<reference evidence="2 3" key="1">
    <citation type="submission" date="2021-03" db="EMBL/GenBank/DDBJ databases">
        <title>Leishmania (Mundinia) martiniquensis Genome sequencing and assembly.</title>
        <authorList>
            <person name="Almutairi H."/>
            <person name="Gatherer D."/>
        </authorList>
    </citation>
    <scope>NUCLEOTIDE SEQUENCE [LARGE SCALE GENOMIC DNA]</scope>
    <source>
        <strain evidence="2">LSCM1</strain>
    </source>
</reference>
<dbReference type="EMBL" id="JAFEUZ010000026">
    <property type="protein sequence ID" value="KAG5476458.1"/>
    <property type="molecule type" value="Genomic_DNA"/>
</dbReference>
<dbReference type="RefSeq" id="XP_067177916.1">
    <property type="nucleotide sequence ID" value="XM_067321685.1"/>
</dbReference>
<dbReference type="GeneID" id="92514197"/>
<dbReference type="Proteomes" id="UP000673552">
    <property type="component" value="Chromosome 26"/>
</dbReference>
<feature type="compositionally biased region" description="Basic residues" evidence="1">
    <location>
        <begin position="76"/>
        <end position="96"/>
    </location>
</feature>
<feature type="region of interest" description="Disordered" evidence="1">
    <location>
        <begin position="1"/>
        <end position="23"/>
    </location>
</feature>
<evidence type="ECO:0000313" key="2">
    <source>
        <dbReference type="EMBL" id="KAG5476458.1"/>
    </source>
</evidence>
<dbReference type="AlphaFoldDB" id="A0A836HGR5"/>
<keyword evidence="3" id="KW-1185">Reference proteome</keyword>